<keyword evidence="1" id="KW-0472">Membrane</keyword>
<dbReference type="RefSeq" id="WP_302723060.1">
    <property type="nucleotide sequence ID" value="NZ_JAULRU010000577.1"/>
</dbReference>
<evidence type="ECO:0000256" key="1">
    <source>
        <dbReference type="SAM" id="Phobius"/>
    </source>
</evidence>
<keyword evidence="3" id="KW-1185">Reference proteome</keyword>
<reference evidence="2 3" key="1">
    <citation type="submission" date="2023-11" db="EMBL/GenBank/DDBJ databases">
        <title>Gilvimarinus fulvus sp. nov., isolated from the surface of Kelp.</title>
        <authorList>
            <person name="Sun Y.Y."/>
            <person name="Gong Y."/>
            <person name="Du Z.J."/>
        </authorList>
    </citation>
    <scope>NUCLEOTIDE SEQUENCE [LARGE SCALE GENOMIC DNA]</scope>
    <source>
        <strain evidence="2 3">SDUM040013</strain>
    </source>
</reference>
<dbReference type="Proteomes" id="UP001273505">
    <property type="component" value="Unassembled WGS sequence"/>
</dbReference>
<keyword evidence="1" id="KW-0812">Transmembrane</keyword>
<proteinExistence type="predicted"/>
<protein>
    <submittedName>
        <fullName evidence="2">Uncharacterized protein</fullName>
    </submittedName>
</protein>
<feature type="transmembrane region" description="Helical" evidence="1">
    <location>
        <begin position="58"/>
        <end position="77"/>
    </location>
</feature>
<sequence>MTKDEFSWLIVRLLGVLCLGWGLFLLLEFLVSVLVVVTYEPSEVLAGQNTVRLPHLNWNSFIGSVFLLGASIYLLWFGSLVKTLLKREGEFA</sequence>
<evidence type="ECO:0000313" key="2">
    <source>
        <dbReference type="EMBL" id="MDX6848196.1"/>
    </source>
</evidence>
<evidence type="ECO:0000313" key="3">
    <source>
        <dbReference type="Proteomes" id="UP001273505"/>
    </source>
</evidence>
<dbReference type="EMBL" id="JAXAFO010000003">
    <property type="protein sequence ID" value="MDX6848196.1"/>
    <property type="molecule type" value="Genomic_DNA"/>
</dbReference>
<organism evidence="2 3">
    <name type="scientific">Gilvimarinus gilvus</name>
    <dbReference type="NCBI Taxonomy" id="3058038"/>
    <lineage>
        <taxon>Bacteria</taxon>
        <taxon>Pseudomonadati</taxon>
        <taxon>Pseudomonadota</taxon>
        <taxon>Gammaproteobacteria</taxon>
        <taxon>Cellvibrionales</taxon>
        <taxon>Cellvibrionaceae</taxon>
        <taxon>Gilvimarinus</taxon>
    </lineage>
</organism>
<gene>
    <name evidence="2" type="ORF">SCD92_02420</name>
</gene>
<name>A0ABU4RV98_9GAMM</name>
<keyword evidence="1" id="KW-1133">Transmembrane helix</keyword>
<comment type="caution">
    <text evidence="2">The sequence shown here is derived from an EMBL/GenBank/DDBJ whole genome shotgun (WGS) entry which is preliminary data.</text>
</comment>
<feature type="transmembrane region" description="Helical" evidence="1">
    <location>
        <begin position="12"/>
        <end position="38"/>
    </location>
</feature>
<accession>A0ABU4RV98</accession>